<evidence type="ECO:0000313" key="9">
    <source>
        <dbReference type="Proteomes" id="UP001152797"/>
    </source>
</evidence>
<dbReference type="InterPro" id="IPR036249">
    <property type="entry name" value="Thioredoxin-like_sf"/>
</dbReference>
<name>A0A9P1CQU7_9DINO</name>
<evidence type="ECO:0000259" key="6">
    <source>
        <dbReference type="Pfam" id="PF00462"/>
    </source>
</evidence>
<evidence type="ECO:0000256" key="2">
    <source>
        <dbReference type="ARBA" id="ARBA00022723"/>
    </source>
</evidence>
<dbReference type="FunFam" id="3.40.30.10:FF:000005">
    <property type="entry name" value="Glutaredoxin 5"/>
    <property type="match status" value="1"/>
</dbReference>
<dbReference type="CDD" id="cd03028">
    <property type="entry name" value="GRX_PICOT_like"/>
    <property type="match status" value="1"/>
</dbReference>
<reference evidence="7" key="1">
    <citation type="submission" date="2022-10" db="EMBL/GenBank/DDBJ databases">
        <authorList>
            <person name="Chen Y."/>
            <person name="Dougan E. K."/>
            <person name="Chan C."/>
            <person name="Rhodes N."/>
            <person name="Thang M."/>
        </authorList>
    </citation>
    <scope>NUCLEOTIDE SEQUENCE</scope>
</reference>
<reference evidence="8" key="2">
    <citation type="submission" date="2024-04" db="EMBL/GenBank/DDBJ databases">
        <authorList>
            <person name="Chen Y."/>
            <person name="Shah S."/>
            <person name="Dougan E. K."/>
            <person name="Thang M."/>
            <person name="Chan C."/>
        </authorList>
    </citation>
    <scope>NUCLEOTIDE SEQUENCE [LARGE SCALE GENOMIC DNA]</scope>
</reference>
<evidence type="ECO:0000256" key="1">
    <source>
        <dbReference type="ARBA" id="ARBA00022714"/>
    </source>
</evidence>
<evidence type="ECO:0000256" key="4">
    <source>
        <dbReference type="ARBA" id="ARBA00023014"/>
    </source>
</evidence>
<proteinExistence type="predicted"/>
<keyword evidence="9" id="KW-1185">Reference proteome</keyword>
<evidence type="ECO:0000256" key="3">
    <source>
        <dbReference type="ARBA" id="ARBA00023004"/>
    </source>
</evidence>
<dbReference type="InterPro" id="IPR004480">
    <property type="entry name" value="Monothiol_GRX-rel"/>
</dbReference>
<feature type="domain" description="Glutaredoxin" evidence="6">
    <location>
        <begin position="76"/>
        <end position="141"/>
    </location>
</feature>
<dbReference type="InterPro" id="IPR002109">
    <property type="entry name" value="Glutaredoxin"/>
</dbReference>
<dbReference type="SUPFAM" id="SSF52833">
    <property type="entry name" value="Thioredoxin-like"/>
    <property type="match status" value="1"/>
</dbReference>
<dbReference type="PROSITE" id="PS51354">
    <property type="entry name" value="GLUTAREDOXIN_2"/>
    <property type="match status" value="1"/>
</dbReference>
<evidence type="ECO:0000313" key="8">
    <source>
        <dbReference type="EMBL" id="CAL1149474.1"/>
    </source>
</evidence>
<dbReference type="GO" id="GO:0005739">
    <property type="term" value="C:mitochondrion"/>
    <property type="evidence" value="ECO:0007669"/>
    <property type="project" value="UniProtKB-ARBA"/>
</dbReference>
<organism evidence="7">
    <name type="scientific">Cladocopium goreaui</name>
    <dbReference type="NCBI Taxonomy" id="2562237"/>
    <lineage>
        <taxon>Eukaryota</taxon>
        <taxon>Sar</taxon>
        <taxon>Alveolata</taxon>
        <taxon>Dinophyceae</taxon>
        <taxon>Suessiales</taxon>
        <taxon>Symbiodiniaceae</taxon>
        <taxon>Cladocopium</taxon>
    </lineage>
</organism>
<sequence length="167" mass="18464">MAATTARRLLCRSVRLGTSSYALRAVGGLLRPAPAFAAARRNFSGHPDFEPQSNVSGADDNKVHDMLKQLVTENEVVLFMKGNPDMPQCGFSRAVAQALEEVGFSDYAYVNVLKYPEVREGVKKFSDWPTIPQLYVKAEFVGGCDIVMQMHKDGELKEILPKPKTSE</sequence>
<keyword evidence="2" id="KW-0479">Metal-binding</keyword>
<dbReference type="EMBL" id="CAMXCT010002157">
    <property type="protein sequence ID" value="CAI3996099.1"/>
    <property type="molecule type" value="Genomic_DNA"/>
</dbReference>
<dbReference type="InterPro" id="IPR033658">
    <property type="entry name" value="GRX_PICOT-like"/>
</dbReference>
<dbReference type="PANTHER" id="PTHR10293:SF16">
    <property type="entry name" value="GLUTAREDOXIN-RELATED PROTEIN 5, MITOCHONDRIAL"/>
    <property type="match status" value="1"/>
</dbReference>
<keyword evidence="1" id="KW-0001">2Fe-2S</keyword>
<dbReference type="OrthoDB" id="415696at2759"/>
<dbReference type="GO" id="GO:0046872">
    <property type="term" value="F:metal ion binding"/>
    <property type="evidence" value="ECO:0007669"/>
    <property type="project" value="UniProtKB-KW"/>
</dbReference>
<dbReference type="AlphaFoldDB" id="A0A9P1CQU7"/>
<keyword evidence="5" id="KW-0676">Redox-active center</keyword>
<evidence type="ECO:0000256" key="5">
    <source>
        <dbReference type="ARBA" id="ARBA00023284"/>
    </source>
</evidence>
<dbReference type="GO" id="GO:0051537">
    <property type="term" value="F:2 iron, 2 sulfur cluster binding"/>
    <property type="evidence" value="ECO:0007669"/>
    <property type="project" value="UniProtKB-KW"/>
</dbReference>
<keyword evidence="3" id="KW-0408">Iron</keyword>
<keyword evidence="4" id="KW-0411">Iron-sulfur</keyword>
<comment type="caution">
    <text evidence="7">The sequence shown here is derived from an EMBL/GenBank/DDBJ whole genome shotgun (WGS) entry which is preliminary data.</text>
</comment>
<protein>
    <recommendedName>
        <fullName evidence="6">Glutaredoxin domain-containing protein</fullName>
    </recommendedName>
</protein>
<dbReference type="Gene3D" id="3.40.30.10">
    <property type="entry name" value="Glutaredoxin"/>
    <property type="match status" value="1"/>
</dbReference>
<dbReference type="EMBL" id="CAMXCT020002157">
    <property type="protein sequence ID" value="CAL1149474.1"/>
    <property type="molecule type" value="Genomic_DNA"/>
</dbReference>
<dbReference type="Pfam" id="PF00462">
    <property type="entry name" value="Glutaredoxin"/>
    <property type="match status" value="1"/>
</dbReference>
<gene>
    <name evidence="7" type="ORF">C1SCF055_LOCUS22601</name>
</gene>
<dbReference type="PANTHER" id="PTHR10293">
    <property type="entry name" value="GLUTAREDOXIN FAMILY MEMBER"/>
    <property type="match status" value="1"/>
</dbReference>
<dbReference type="EMBL" id="CAMXCT030002157">
    <property type="protein sequence ID" value="CAL4783411.1"/>
    <property type="molecule type" value="Genomic_DNA"/>
</dbReference>
<accession>A0A9P1CQU7</accession>
<dbReference type="NCBIfam" id="TIGR00365">
    <property type="entry name" value="Grx4 family monothiol glutaredoxin"/>
    <property type="match status" value="1"/>
</dbReference>
<evidence type="ECO:0000313" key="7">
    <source>
        <dbReference type="EMBL" id="CAI3996099.1"/>
    </source>
</evidence>
<dbReference type="Proteomes" id="UP001152797">
    <property type="component" value="Unassembled WGS sequence"/>
</dbReference>